<accession>B8IT96</accession>
<feature type="transmembrane region" description="Helical" evidence="1">
    <location>
        <begin position="23"/>
        <end position="56"/>
    </location>
</feature>
<evidence type="ECO:0000313" key="3">
    <source>
        <dbReference type="Proteomes" id="UP000008207"/>
    </source>
</evidence>
<dbReference type="AlphaFoldDB" id="B8IT96"/>
<keyword evidence="1" id="KW-1133">Transmembrane helix</keyword>
<dbReference type="Proteomes" id="UP000008207">
    <property type="component" value="Chromosome"/>
</dbReference>
<evidence type="ECO:0000256" key="1">
    <source>
        <dbReference type="SAM" id="Phobius"/>
    </source>
</evidence>
<name>B8IT96_METNO</name>
<keyword evidence="1" id="KW-0472">Membrane</keyword>
<organism evidence="2 3">
    <name type="scientific">Methylobacterium nodulans (strain LMG 21967 / CNCM I-2342 / ORS 2060)</name>
    <dbReference type="NCBI Taxonomy" id="460265"/>
    <lineage>
        <taxon>Bacteria</taxon>
        <taxon>Pseudomonadati</taxon>
        <taxon>Pseudomonadota</taxon>
        <taxon>Alphaproteobacteria</taxon>
        <taxon>Hyphomicrobiales</taxon>
        <taxon>Methylobacteriaceae</taxon>
        <taxon>Methylobacterium</taxon>
    </lineage>
</organism>
<gene>
    <name evidence="2" type="ordered locus">Mnod_1995</name>
</gene>
<evidence type="ECO:0000313" key="2">
    <source>
        <dbReference type="EMBL" id="ACL56982.1"/>
    </source>
</evidence>
<dbReference type="RefSeq" id="WP_015928671.1">
    <property type="nucleotide sequence ID" value="NC_011894.1"/>
</dbReference>
<dbReference type="EMBL" id="CP001349">
    <property type="protein sequence ID" value="ACL56982.1"/>
    <property type="molecule type" value="Genomic_DNA"/>
</dbReference>
<sequence>MEEPHDLPAPRARLFGLPEASALAGIGLVVAGVALIHVPTALIVAGLALVATAIALARL</sequence>
<dbReference type="HOGENOM" id="CLU_2955272_0_0_5"/>
<dbReference type="STRING" id="460265.Mnod_1995"/>
<reference evidence="2 3" key="1">
    <citation type="submission" date="2009-01" db="EMBL/GenBank/DDBJ databases">
        <title>Complete sequence of chromosome of Methylobacterium nodulans ORS 2060.</title>
        <authorList>
            <consortium name="US DOE Joint Genome Institute"/>
            <person name="Lucas S."/>
            <person name="Copeland A."/>
            <person name="Lapidus A."/>
            <person name="Glavina del Rio T."/>
            <person name="Dalin E."/>
            <person name="Tice H."/>
            <person name="Bruce D."/>
            <person name="Goodwin L."/>
            <person name="Pitluck S."/>
            <person name="Sims D."/>
            <person name="Brettin T."/>
            <person name="Detter J.C."/>
            <person name="Han C."/>
            <person name="Larimer F."/>
            <person name="Land M."/>
            <person name="Hauser L."/>
            <person name="Kyrpides N."/>
            <person name="Ivanova N."/>
            <person name="Marx C.J."/>
            <person name="Richardson P."/>
        </authorList>
    </citation>
    <scope>NUCLEOTIDE SEQUENCE [LARGE SCALE GENOMIC DNA]</scope>
    <source>
        <strain evidence="3">LMG 21967 / CNCM I-2342 / ORS 2060</strain>
    </source>
</reference>
<keyword evidence="3" id="KW-1185">Reference proteome</keyword>
<dbReference type="KEGG" id="mno:Mnod_1995"/>
<protein>
    <submittedName>
        <fullName evidence="2">Uncharacterized protein</fullName>
    </submittedName>
</protein>
<proteinExistence type="predicted"/>
<keyword evidence="1" id="KW-0812">Transmembrane</keyword>